<evidence type="ECO:0000256" key="1">
    <source>
        <dbReference type="SAM" id="Phobius"/>
    </source>
</evidence>
<keyword evidence="1" id="KW-0472">Membrane</keyword>
<proteinExistence type="predicted"/>
<gene>
    <name evidence="2" type="ORF">RhiirC2_728082</name>
</gene>
<dbReference type="EMBL" id="LLXL01000056">
    <property type="protein sequence ID" value="PKK79113.1"/>
    <property type="molecule type" value="Genomic_DNA"/>
</dbReference>
<sequence length="80" mass="9510">MKFGVNPESLLYRGLTVNIIYTLNFTSTVNYFYFTLRLIAKRRALLKPIAIFPIPKYNLLNFLLNTIFARKSKFVKFYFC</sequence>
<reference evidence="2 3" key="1">
    <citation type="submission" date="2016-04" db="EMBL/GenBank/DDBJ databases">
        <title>Genome analyses suggest a sexual origin of heterokaryosis in a supposedly ancient asexual fungus.</title>
        <authorList>
            <person name="Ropars J."/>
            <person name="Sedzielewska K."/>
            <person name="Noel J."/>
            <person name="Charron P."/>
            <person name="Farinelli L."/>
            <person name="Marton T."/>
            <person name="Kruger M."/>
            <person name="Pelin A."/>
            <person name="Brachmann A."/>
            <person name="Corradi N."/>
        </authorList>
    </citation>
    <scope>NUCLEOTIDE SEQUENCE [LARGE SCALE GENOMIC DNA]</scope>
    <source>
        <strain evidence="2 3">C2</strain>
    </source>
</reference>
<keyword evidence="1" id="KW-0812">Transmembrane</keyword>
<comment type="caution">
    <text evidence="2">The sequence shown here is derived from an EMBL/GenBank/DDBJ whole genome shotgun (WGS) entry which is preliminary data.</text>
</comment>
<dbReference type="AlphaFoldDB" id="A0A2N1NZ13"/>
<evidence type="ECO:0000313" key="3">
    <source>
        <dbReference type="Proteomes" id="UP000233469"/>
    </source>
</evidence>
<accession>A0A2N1NZ13</accession>
<feature type="transmembrane region" description="Helical" evidence="1">
    <location>
        <begin position="20"/>
        <end position="40"/>
    </location>
</feature>
<dbReference type="Proteomes" id="UP000233469">
    <property type="component" value="Unassembled WGS sequence"/>
</dbReference>
<evidence type="ECO:0000313" key="2">
    <source>
        <dbReference type="EMBL" id="PKK79113.1"/>
    </source>
</evidence>
<keyword evidence="1" id="KW-1133">Transmembrane helix</keyword>
<reference evidence="2 3" key="2">
    <citation type="submission" date="2017-10" db="EMBL/GenBank/DDBJ databases">
        <title>Extensive intraspecific genome diversity in a model arbuscular mycorrhizal fungus.</title>
        <authorList>
            <person name="Chen E.C.H."/>
            <person name="Morin E."/>
            <person name="Baudet D."/>
            <person name="Noel J."/>
            <person name="Ndikumana S."/>
            <person name="Charron P."/>
            <person name="St-Onge C."/>
            <person name="Giorgi J."/>
            <person name="Grigoriev I.V."/>
            <person name="Roux C."/>
            <person name="Martin F.M."/>
            <person name="Corradi N."/>
        </authorList>
    </citation>
    <scope>NUCLEOTIDE SEQUENCE [LARGE SCALE GENOMIC DNA]</scope>
    <source>
        <strain evidence="2 3">C2</strain>
    </source>
</reference>
<organism evidence="2 3">
    <name type="scientific">Rhizophagus irregularis</name>
    <dbReference type="NCBI Taxonomy" id="588596"/>
    <lineage>
        <taxon>Eukaryota</taxon>
        <taxon>Fungi</taxon>
        <taxon>Fungi incertae sedis</taxon>
        <taxon>Mucoromycota</taxon>
        <taxon>Glomeromycotina</taxon>
        <taxon>Glomeromycetes</taxon>
        <taxon>Glomerales</taxon>
        <taxon>Glomeraceae</taxon>
        <taxon>Rhizophagus</taxon>
    </lineage>
</organism>
<name>A0A2N1NZ13_9GLOM</name>
<protein>
    <submittedName>
        <fullName evidence="2">Uncharacterized protein</fullName>
    </submittedName>
</protein>